<dbReference type="Proteomes" id="UP000018433">
    <property type="component" value="Unassembled WGS sequence"/>
</dbReference>
<name>A0ABN0JZI0_9GAMM</name>
<evidence type="ECO:0000313" key="2">
    <source>
        <dbReference type="EMBL" id="ENV60987.1"/>
    </source>
</evidence>
<protein>
    <recommendedName>
        <fullName evidence="4">Phage protein</fullName>
    </recommendedName>
</protein>
<proteinExistence type="predicted"/>
<evidence type="ECO:0008006" key="4">
    <source>
        <dbReference type="Google" id="ProtNLM"/>
    </source>
</evidence>
<evidence type="ECO:0000313" key="3">
    <source>
        <dbReference type="Proteomes" id="UP000018433"/>
    </source>
</evidence>
<organism evidence="2 3">
    <name type="scientific">Acinetobacter soli NIPH 2899</name>
    <dbReference type="NCBI Taxonomy" id="1217677"/>
    <lineage>
        <taxon>Bacteria</taxon>
        <taxon>Pseudomonadati</taxon>
        <taxon>Pseudomonadota</taxon>
        <taxon>Gammaproteobacteria</taxon>
        <taxon>Moraxellales</taxon>
        <taxon>Moraxellaceae</taxon>
        <taxon>Acinetobacter</taxon>
    </lineage>
</organism>
<dbReference type="EMBL" id="APPV01000006">
    <property type="protein sequence ID" value="ENV60987.1"/>
    <property type="molecule type" value="Genomic_DNA"/>
</dbReference>
<feature type="signal peptide" evidence="1">
    <location>
        <begin position="1"/>
        <end position="25"/>
    </location>
</feature>
<feature type="chain" id="PRO_5045396602" description="Phage protein" evidence="1">
    <location>
        <begin position="26"/>
        <end position="169"/>
    </location>
</feature>
<comment type="caution">
    <text evidence="2">The sequence shown here is derived from an EMBL/GenBank/DDBJ whole genome shotgun (WGS) entry which is preliminary data.</text>
</comment>
<accession>A0ABN0JZI0</accession>
<dbReference type="RefSeq" id="WP_004943359.1">
    <property type="nucleotide sequence ID" value="NZ_KB849643.1"/>
</dbReference>
<keyword evidence="1" id="KW-0732">Signal</keyword>
<sequence length="169" mass="17428">MAAVAALPLLTQVAIGTSVASTALAGYSAYTTNRTQSKQAKADAEGAQGAGRLEAARIRDNVAKQQSSARAAAAENGLSVNDGTAVTINDKIEQGGQYDAAMAEISGFNSSQRLRAEAKTYRNQANMAAATTPLDMFSAGATGYTNGQIAKKQTALLDAQIVNQKGGWK</sequence>
<reference evidence="2 3" key="1">
    <citation type="submission" date="2013-02" db="EMBL/GenBank/DDBJ databases">
        <title>The Genome Sequence of Acinetobacter soli NIPH 2899.</title>
        <authorList>
            <consortium name="The Broad Institute Genome Sequencing Platform"/>
            <consortium name="The Broad Institute Genome Sequencing Center for Infectious Disease"/>
            <person name="Cerqueira G."/>
            <person name="Feldgarden M."/>
            <person name="Courvalin P."/>
            <person name="Perichon B."/>
            <person name="Grillot-Courvalin C."/>
            <person name="Clermont D."/>
            <person name="Rocha E."/>
            <person name="Yoon E.-J."/>
            <person name="Nemec A."/>
            <person name="Walker B."/>
            <person name="Young S.K."/>
            <person name="Zeng Q."/>
            <person name="Gargeya S."/>
            <person name="Fitzgerald M."/>
            <person name="Haas B."/>
            <person name="Abouelleil A."/>
            <person name="Alvarado L."/>
            <person name="Arachchi H.M."/>
            <person name="Berlin A.M."/>
            <person name="Chapman S.B."/>
            <person name="Dewar J."/>
            <person name="Goldberg J."/>
            <person name="Griggs A."/>
            <person name="Gujja S."/>
            <person name="Hansen M."/>
            <person name="Howarth C."/>
            <person name="Imamovic A."/>
            <person name="Larimer J."/>
            <person name="McCowan C."/>
            <person name="Murphy C."/>
            <person name="Neiman D."/>
            <person name="Pearson M."/>
            <person name="Priest M."/>
            <person name="Roberts A."/>
            <person name="Saif S."/>
            <person name="Shea T."/>
            <person name="Sisk P."/>
            <person name="Sykes S."/>
            <person name="Wortman J."/>
            <person name="Nusbaum C."/>
            <person name="Birren B."/>
        </authorList>
    </citation>
    <scope>NUCLEOTIDE SEQUENCE [LARGE SCALE GENOMIC DNA]</scope>
    <source>
        <strain evidence="2 3">NIPH 2899</strain>
    </source>
</reference>
<evidence type="ECO:0000256" key="1">
    <source>
        <dbReference type="SAM" id="SignalP"/>
    </source>
</evidence>
<keyword evidence="3" id="KW-1185">Reference proteome</keyword>
<gene>
    <name evidence="2" type="ORF">F950_00232</name>
</gene>